<proteinExistence type="predicted"/>
<keyword evidence="6" id="KW-1185">Reference proteome</keyword>
<dbReference type="CDD" id="cd14659">
    <property type="entry name" value="Imelysin-like_IPPA"/>
    <property type="match status" value="1"/>
</dbReference>
<evidence type="ECO:0000313" key="5">
    <source>
        <dbReference type="EMBL" id="QTD47281.1"/>
    </source>
</evidence>
<comment type="subcellular location">
    <subcellularLocation>
        <location evidence="1">Cell envelope</location>
    </subcellularLocation>
</comment>
<dbReference type="Proteomes" id="UP000663903">
    <property type="component" value="Chromosome"/>
</dbReference>
<dbReference type="KEGG" id="otd:J1M35_05555"/>
<protein>
    <submittedName>
        <fullName evidence="5">Imelysin family protein</fullName>
    </submittedName>
</protein>
<gene>
    <name evidence="5" type="ORF">J1M35_05555</name>
</gene>
<organism evidence="5 6">
    <name type="scientific">Ottowia testudinis</name>
    <dbReference type="NCBI Taxonomy" id="2816950"/>
    <lineage>
        <taxon>Bacteria</taxon>
        <taxon>Pseudomonadati</taxon>
        <taxon>Pseudomonadota</taxon>
        <taxon>Betaproteobacteria</taxon>
        <taxon>Burkholderiales</taxon>
        <taxon>Comamonadaceae</taxon>
        <taxon>Ottowia</taxon>
    </lineage>
</organism>
<feature type="domain" description="Imelysin-like" evidence="4">
    <location>
        <begin position="36"/>
        <end position="313"/>
    </location>
</feature>
<name>A0A975H5E1_9BURK</name>
<evidence type="ECO:0000259" key="4">
    <source>
        <dbReference type="Pfam" id="PF09375"/>
    </source>
</evidence>
<dbReference type="Gene3D" id="1.20.1420.20">
    <property type="entry name" value="M75 peptidase, HXXE motif"/>
    <property type="match status" value="1"/>
</dbReference>
<dbReference type="EMBL" id="CP071796">
    <property type="protein sequence ID" value="QTD47281.1"/>
    <property type="molecule type" value="Genomic_DNA"/>
</dbReference>
<keyword evidence="2" id="KW-0732">Signal</keyword>
<evidence type="ECO:0000256" key="1">
    <source>
        <dbReference type="ARBA" id="ARBA00004196"/>
    </source>
</evidence>
<dbReference type="InterPro" id="IPR034984">
    <property type="entry name" value="Imelysin-like_IPPA"/>
</dbReference>
<reference evidence="5" key="1">
    <citation type="submission" date="2021-03" db="EMBL/GenBank/DDBJ databases">
        <title>Ottowia sp. 27C isolated from the cloaca of a Giant Asian pond turtle (Heosemys grandis).</title>
        <authorList>
            <person name="Spergser J."/>
            <person name="Busse H.-J."/>
        </authorList>
    </citation>
    <scope>NUCLEOTIDE SEQUENCE</scope>
    <source>
        <strain evidence="5">27C</strain>
    </source>
</reference>
<evidence type="ECO:0000256" key="2">
    <source>
        <dbReference type="ARBA" id="ARBA00022729"/>
    </source>
</evidence>
<sequence length="337" mass="35781">MPLAMAQPAPSVAVPFYTPLDMAQGLRQHWSPPLAARFAASAQALPTAVQALCDAPAAQAAPRLQDARAAWVQAVQDWDRYASVPLAALIERRALRQLDFMPPRPALIRRAVAQAPSGAAGMERVGTPAKGLPALEWLLWQASLAPATPECAYAVQVAADIGREAVQLNTAADAAASAEPTPEQSSAAFAELLNQWVGSVERLRWAHIDKPRREAASGAKSEPPHWPRAASGHTAGSWRAHWQALKQLAVMSGAAPAPGQGVVTLEAYLRGRGLIALADRWADRIAATDQTMQAIDPRQGATLDKAVKALAQTKRMAEDEVASALDVRMGFSDADGD</sequence>
<dbReference type="GO" id="GO:0030313">
    <property type="term" value="C:cell envelope"/>
    <property type="evidence" value="ECO:0007669"/>
    <property type="project" value="UniProtKB-SubCell"/>
</dbReference>
<dbReference type="InterPro" id="IPR038352">
    <property type="entry name" value="Imelysin_sf"/>
</dbReference>
<dbReference type="AlphaFoldDB" id="A0A975H5E1"/>
<dbReference type="InterPro" id="IPR018976">
    <property type="entry name" value="Imelysin-like"/>
</dbReference>
<dbReference type="Pfam" id="PF09375">
    <property type="entry name" value="Peptidase_M75"/>
    <property type="match status" value="1"/>
</dbReference>
<evidence type="ECO:0000256" key="3">
    <source>
        <dbReference type="SAM" id="MobiDB-lite"/>
    </source>
</evidence>
<accession>A0A975H5E1</accession>
<evidence type="ECO:0000313" key="6">
    <source>
        <dbReference type="Proteomes" id="UP000663903"/>
    </source>
</evidence>
<feature type="region of interest" description="Disordered" evidence="3">
    <location>
        <begin position="213"/>
        <end position="234"/>
    </location>
</feature>